<feature type="chain" id="PRO_5036212166" description="Secreted protein" evidence="1">
    <location>
        <begin position="38"/>
        <end position="285"/>
    </location>
</feature>
<gene>
    <name evidence="2" type="ORF">FEHR0123_LOCUS2908</name>
    <name evidence="3" type="ORF">FEHR0123_LOCUS2909</name>
</gene>
<name>A0A7S3HYH3_9SPIT</name>
<sequence length="285" mass="32034">MSGGAHHAEQVIDLVLLRSHIWLLRHWLLLLLHRVLWRGSVDTLEGREAVVLRQLLRRRSTYEISELVVVFGGSWRKANQIWLVLNLRRRCFPRWCWCRSHSCRSSSESTLASFLGFFLLSDRLFIAVVASTTTLVGDALEEFVKAGALVDEEVQGVIFHGGIYPALLHVLLLQEASHFARVRVLRRLLIVRWQVCLPVSIDKVVAERLEDLDLALRPLVQIHRLDLGDVHTESAVLAGAPEADECAESDRGPSGGLAGAVSARVVRRLLQQGFELANLRLQSLV</sequence>
<dbReference type="EMBL" id="HBIE01009376">
    <property type="protein sequence ID" value="CAE0308002.1"/>
    <property type="molecule type" value="Transcribed_RNA"/>
</dbReference>
<evidence type="ECO:0000313" key="3">
    <source>
        <dbReference type="EMBL" id="CAE0308002.1"/>
    </source>
</evidence>
<accession>A0A7S3HYH3</accession>
<reference evidence="3" key="1">
    <citation type="submission" date="2021-01" db="EMBL/GenBank/DDBJ databases">
        <authorList>
            <person name="Corre E."/>
            <person name="Pelletier E."/>
            <person name="Niang G."/>
            <person name="Scheremetjew M."/>
            <person name="Finn R."/>
            <person name="Kale V."/>
            <person name="Holt S."/>
            <person name="Cochrane G."/>
            <person name="Meng A."/>
            <person name="Brown T."/>
            <person name="Cohen L."/>
        </authorList>
    </citation>
    <scope>NUCLEOTIDE SEQUENCE</scope>
    <source>
        <strain evidence="3">Fehren 1</strain>
    </source>
</reference>
<keyword evidence="1" id="KW-0732">Signal</keyword>
<evidence type="ECO:0000313" key="2">
    <source>
        <dbReference type="EMBL" id="CAE0308001.1"/>
    </source>
</evidence>
<protein>
    <recommendedName>
        <fullName evidence="4">Secreted protein</fullName>
    </recommendedName>
</protein>
<organism evidence="3">
    <name type="scientific">Favella ehrenbergii</name>
    <dbReference type="NCBI Taxonomy" id="182087"/>
    <lineage>
        <taxon>Eukaryota</taxon>
        <taxon>Sar</taxon>
        <taxon>Alveolata</taxon>
        <taxon>Ciliophora</taxon>
        <taxon>Intramacronucleata</taxon>
        <taxon>Spirotrichea</taxon>
        <taxon>Choreotrichia</taxon>
        <taxon>Tintinnida</taxon>
        <taxon>Xystonellidae</taxon>
        <taxon>Favella</taxon>
    </lineage>
</organism>
<dbReference type="EMBL" id="HBIE01009375">
    <property type="protein sequence ID" value="CAE0308001.1"/>
    <property type="molecule type" value="Transcribed_RNA"/>
</dbReference>
<dbReference type="AlphaFoldDB" id="A0A7S3HYH3"/>
<proteinExistence type="predicted"/>
<feature type="signal peptide" evidence="1">
    <location>
        <begin position="1"/>
        <end position="37"/>
    </location>
</feature>
<evidence type="ECO:0008006" key="4">
    <source>
        <dbReference type="Google" id="ProtNLM"/>
    </source>
</evidence>
<evidence type="ECO:0000256" key="1">
    <source>
        <dbReference type="SAM" id="SignalP"/>
    </source>
</evidence>